<reference evidence="4" key="1">
    <citation type="submission" date="2013-04" db="EMBL/GenBank/DDBJ databases">
        <authorList>
            <person name="Qu J."/>
            <person name="Murali S.C."/>
            <person name="Bandaranaike D."/>
            <person name="Bellair M."/>
            <person name="Blankenburg K."/>
            <person name="Chao H."/>
            <person name="Dinh H."/>
            <person name="Doddapaneni H."/>
            <person name="Downs B."/>
            <person name="Dugan-Rocha S."/>
            <person name="Elkadiri S."/>
            <person name="Gnanaolivu R.D."/>
            <person name="Hernandez B."/>
            <person name="Javaid M."/>
            <person name="Jayaseelan J.C."/>
            <person name="Lee S."/>
            <person name="Li M."/>
            <person name="Ming W."/>
            <person name="Munidasa M."/>
            <person name="Muniz J."/>
            <person name="Nguyen L."/>
            <person name="Ongeri F."/>
            <person name="Osuji N."/>
            <person name="Pu L.-L."/>
            <person name="Puazo M."/>
            <person name="Qu C."/>
            <person name="Quiroz J."/>
            <person name="Raj R."/>
            <person name="Weissenberger G."/>
            <person name="Xin Y."/>
            <person name="Zou X."/>
            <person name="Han Y."/>
            <person name="Richards S."/>
            <person name="Worley K."/>
            <person name="Muzny D."/>
            <person name="Gibbs R."/>
        </authorList>
    </citation>
    <scope>NUCLEOTIDE SEQUENCE</scope>
    <source>
        <strain evidence="4">Sampled in the wild</strain>
    </source>
</reference>
<dbReference type="OrthoDB" id="10068328at2759"/>
<evidence type="ECO:0000256" key="2">
    <source>
        <dbReference type="SAM" id="MobiDB-lite"/>
    </source>
</evidence>
<name>A0A8K0K870_LADFU</name>
<dbReference type="PANTHER" id="PTHR15591:SF19">
    <property type="entry name" value="RUN DOMAIN-CONTAINING PROTEIN 1 ISOFORM X1"/>
    <property type="match status" value="1"/>
</dbReference>
<dbReference type="EMBL" id="KZ308471">
    <property type="protein sequence ID" value="KAG8230206.1"/>
    <property type="molecule type" value="Genomic_DNA"/>
</dbReference>
<keyword evidence="5" id="KW-1185">Reference proteome</keyword>
<dbReference type="AlphaFoldDB" id="A0A8K0K870"/>
<feature type="non-terminal residue" evidence="4">
    <location>
        <position position="1"/>
    </location>
</feature>
<gene>
    <name evidence="4" type="ORF">J437_LFUL009267</name>
</gene>
<feature type="coiled-coil region" evidence="1">
    <location>
        <begin position="51"/>
        <end position="78"/>
    </location>
</feature>
<evidence type="ECO:0000313" key="4">
    <source>
        <dbReference type="EMBL" id="KAG8230206.1"/>
    </source>
</evidence>
<feature type="region of interest" description="Disordered" evidence="2">
    <location>
        <begin position="1"/>
        <end position="27"/>
    </location>
</feature>
<dbReference type="PANTHER" id="PTHR15591">
    <property type="entry name" value="RUN AND SH3 DOMAIN CONTAINING"/>
    <property type="match status" value="1"/>
</dbReference>
<accession>A0A8K0K870</accession>
<proteinExistence type="predicted"/>
<reference evidence="4" key="2">
    <citation type="submission" date="2017-10" db="EMBL/GenBank/DDBJ databases">
        <title>Ladona fulva Genome sequencing and assembly.</title>
        <authorList>
            <person name="Murali S."/>
            <person name="Richards S."/>
            <person name="Bandaranaike D."/>
            <person name="Bellair M."/>
            <person name="Blankenburg K."/>
            <person name="Chao H."/>
            <person name="Dinh H."/>
            <person name="Doddapaneni H."/>
            <person name="Dugan-Rocha S."/>
            <person name="Elkadiri S."/>
            <person name="Gnanaolivu R."/>
            <person name="Hernandez B."/>
            <person name="Skinner E."/>
            <person name="Javaid M."/>
            <person name="Lee S."/>
            <person name="Li M."/>
            <person name="Ming W."/>
            <person name="Munidasa M."/>
            <person name="Muniz J."/>
            <person name="Nguyen L."/>
            <person name="Hughes D."/>
            <person name="Osuji N."/>
            <person name="Pu L.-L."/>
            <person name="Puazo M."/>
            <person name="Qu C."/>
            <person name="Quiroz J."/>
            <person name="Raj R."/>
            <person name="Weissenberger G."/>
            <person name="Xin Y."/>
            <person name="Zou X."/>
            <person name="Han Y."/>
            <person name="Worley K."/>
            <person name="Muzny D."/>
            <person name="Gibbs R."/>
        </authorList>
    </citation>
    <scope>NUCLEOTIDE SEQUENCE</scope>
    <source>
        <strain evidence="4">Sampled in the wild</strain>
    </source>
</reference>
<feature type="coiled-coil region" evidence="1">
    <location>
        <begin position="140"/>
        <end position="202"/>
    </location>
</feature>
<feature type="domain" description="RUN" evidence="3">
    <location>
        <begin position="142"/>
        <end position="214"/>
    </location>
</feature>
<dbReference type="Pfam" id="PF26030">
    <property type="entry name" value="RUNDC1"/>
    <property type="match status" value="1"/>
</dbReference>
<evidence type="ECO:0000256" key="1">
    <source>
        <dbReference type="SAM" id="Coils"/>
    </source>
</evidence>
<comment type="caution">
    <text evidence="4">The sequence shown here is derived from an EMBL/GenBank/DDBJ whole genome shotgun (WGS) entry which is preliminary data.</text>
</comment>
<evidence type="ECO:0000313" key="5">
    <source>
        <dbReference type="Proteomes" id="UP000792457"/>
    </source>
</evidence>
<dbReference type="InterPro" id="IPR058732">
    <property type="entry name" value="RUNDC1_M"/>
</dbReference>
<dbReference type="Proteomes" id="UP000792457">
    <property type="component" value="Unassembled WGS sequence"/>
</dbReference>
<evidence type="ECO:0000259" key="3">
    <source>
        <dbReference type="Pfam" id="PF26030"/>
    </source>
</evidence>
<keyword evidence="1" id="KW-0175">Coiled coil</keyword>
<dbReference type="InterPro" id="IPR047343">
    <property type="entry name" value="RUSC1_2"/>
</dbReference>
<organism evidence="4 5">
    <name type="scientific">Ladona fulva</name>
    <name type="common">Scarce chaser dragonfly</name>
    <name type="synonym">Libellula fulva</name>
    <dbReference type="NCBI Taxonomy" id="123851"/>
    <lineage>
        <taxon>Eukaryota</taxon>
        <taxon>Metazoa</taxon>
        <taxon>Ecdysozoa</taxon>
        <taxon>Arthropoda</taxon>
        <taxon>Hexapoda</taxon>
        <taxon>Insecta</taxon>
        <taxon>Pterygota</taxon>
        <taxon>Palaeoptera</taxon>
        <taxon>Odonata</taxon>
        <taxon>Epiprocta</taxon>
        <taxon>Anisoptera</taxon>
        <taxon>Libelluloidea</taxon>
        <taxon>Libellulidae</taxon>
        <taxon>Ladona</taxon>
    </lineage>
</organism>
<protein>
    <recommendedName>
        <fullName evidence="3">RUN domain-containing protein</fullName>
    </recommendedName>
</protein>
<sequence>MDDSSSSTEIEEYDFKPSGERWAPLGANDADEDSTLFVTADYEQLADLNLYNNDGTRLKELEEQLETLNSSLIALTSHFAQVQFRLKQIVDAPLDEKEKLLKDLEAYAFRGVPEITNVESTGPRQPQHDPGLEEKVMAQRAKQKKLISQLKSQLEDLEHYAYETGEAGLPQSVLIERQKVIIDQLKGKLNLNVDDMDQLTEEDLKSQVDCAISQ</sequence>